<sequence length="99" mass="11194">MKFNKAKCEVLHVGWGNPMHNYSLDEEWIESSPDKKDLGVLMDKKLNTRRQCVLSAQKANCILGCIKRNVTNRLREVILPLCSRETPPGALHPSPEPPT</sequence>
<dbReference type="EMBL" id="KZ505761">
    <property type="protein sequence ID" value="PKU45424.1"/>
    <property type="molecule type" value="Genomic_DNA"/>
</dbReference>
<evidence type="ECO:0000313" key="1">
    <source>
        <dbReference type="EMBL" id="PKU45424.1"/>
    </source>
</evidence>
<protein>
    <recommendedName>
        <fullName evidence="3">Rna-directed dna polymerase from mobile element jockey-like</fullName>
    </recommendedName>
</protein>
<evidence type="ECO:0000313" key="2">
    <source>
        <dbReference type="Proteomes" id="UP000233556"/>
    </source>
</evidence>
<dbReference type="OrthoDB" id="73680at2759"/>
<name>A0A2I0UHB1_LIMLA</name>
<dbReference type="AlphaFoldDB" id="A0A2I0UHB1"/>
<gene>
    <name evidence="1" type="ORF">llap_4277</name>
</gene>
<proteinExistence type="predicted"/>
<accession>A0A2I0UHB1</accession>
<dbReference type="PANTHER" id="PTHR33332">
    <property type="entry name" value="REVERSE TRANSCRIPTASE DOMAIN-CONTAINING PROTEIN"/>
    <property type="match status" value="1"/>
</dbReference>
<dbReference type="Proteomes" id="UP000233556">
    <property type="component" value="Unassembled WGS sequence"/>
</dbReference>
<keyword evidence="2" id="KW-1185">Reference proteome</keyword>
<reference evidence="2" key="2">
    <citation type="submission" date="2017-12" db="EMBL/GenBank/DDBJ databases">
        <title>Genome sequence of the Bar-tailed Godwit (Limosa lapponica baueri).</title>
        <authorList>
            <person name="Lima N.C.B."/>
            <person name="Parody-Merino A.M."/>
            <person name="Battley P.F."/>
            <person name="Fidler A.E."/>
            <person name="Prosdocimi F."/>
        </authorList>
    </citation>
    <scope>NUCLEOTIDE SEQUENCE [LARGE SCALE GENOMIC DNA]</scope>
</reference>
<reference evidence="2" key="1">
    <citation type="submission" date="2017-11" db="EMBL/GenBank/DDBJ databases">
        <authorList>
            <person name="Lima N.C."/>
            <person name="Parody-Merino A.M."/>
            <person name="Battley P.F."/>
            <person name="Fidler A.E."/>
            <person name="Prosdocimi F."/>
        </authorList>
    </citation>
    <scope>NUCLEOTIDE SEQUENCE [LARGE SCALE GENOMIC DNA]</scope>
</reference>
<evidence type="ECO:0008006" key="3">
    <source>
        <dbReference type="Google" id="ProtNLM"/>
    </source>
</evidence>
<organism evidence="1 2">
    <name type="scientific">Limosa lapponica baueri</name>
    <dbReference type="NCBI Taxonomy" id="1758121"/>
    <lineage>
        <taxon>Eukaryota</taxon>
        <taxon>Metazoa</taxon>
        <taxon>Chordata</taxon>
        <taxon>Craniata</taxon>
        <taxon>Vertebrata</taxon>
        <taxon>Euteleostomi</taxon>
        <taxon>Archelosauria</taxon>
        <taxon>Archosauria</taxon>
        <taxon>Dinosauria</taxon>
        <taxon>Saurischia</taxon>
        <taxon>Theropoda</taxon>
        <taxon>Coelurosauria</taxon>
        <taxon>Aves</taxon>
        <taxon>Neognathae</taxon>
        <taxon>Neoaves</taxon>
        <taxon>Charadriiformes</taxon>
        <taxon>Scolopacidae</taxon>
        <taxon>Limosa</taxon>
    </lineage>
</organism>